<dbReference type="PROSITE" id="PS51831">
    <property type="entry name" value="HD"/>
    <property type="match status" value="1"/>
</dbReference>
<proteinExistence type="predicted"/>
<dbReference type="PANTHER" id="PTHR43155:SF2">
    <property type="entry name" value="CYCLIC DI-GMP PHOSPHODIESTERASE PA4108"/>
    <property type="match status" value="1"/>
</dbReference>
<evidence type="ECO:0000259" key="1">
    <source>
        <dbReference type="PROSITE" id="PS51831"/>
    </source>
</evidence>
<feature type="domain" description="HD" evidence="1">
    <location>
        <begin position="146"/>
        <end position="269"/>
    </location>
</feature>
<dbReference type="EC" id="3.1.4.52" evidence="3"/>
<dbReference type="EMBL" id="MLJW01000260">
    <property type="protein sequence ID" value="OIQ91417.1"/>
    <property type="molecule type" value="Genomic_DNA"/>
</dbReference>
<accession>A0A1J5R695</accession>
<keyword evidence="3" id="KW-0378">Hydrolase</keyword>
<evidence type="ECO:0000313" key="3">
    <source>
        <dbReference type="EMBL" id="OIQ91417.1"/>
    </source>
</evidence>
<dbReference type="SMART" id="SM00471">
    <property type="entry name" value="HDc"/>
    <property type="match status" value="1"/>
</dbReference>
<gene>
    <name evidence="3" type="primary">rpfG_65</name>
    <name evidence="3" type="ORF">GALL_266910</name>
</gene>
<protein>
    <submittedName>
        <fullName evidence="3">Cyclic di-GMP phosphodiesterase response regulator RpfG</fullName>
        <ecNumber evidence="3">3.1.4.52</ecNumber>
    </submittedName>
</protein>
<dbReference type="InterPro" id="IPR006674">
    <property type="entry name" value="HD_domain"/>
</dbReference>
<dbReference type="PROSITE" id="PS51832">
    <property type="entry name" value="HD_GYP"/>
    <property type="match status" value="1"/>
</dbReference>
<comment type="caution">
    <text evidence="3">The sequence shown here is derived from an EMBL/GenBank/DDBJ whole genome shotgun (WGS) entry which is preliminary data.</text>
</comment>
<dbReference type="SUPFAM" id="SSF109604">
    <property type="entry name" value="HD-domain/PDEase-like"/>
    <property type="match status" value="1"/>
</dbReference>
<evidence type="ECO:0000259" key="2">
    <source>
        <dbReference type="PROSITE" id="PS51832"/>
    </source>
</evidence>
<dbReference type="CDD" id="cd00077">
    <property type="entry name" value="HDc"/>
    <property type="match status" value="1"/>
</dbReference>
<dbReference type="Pfam" id="PF13487">
    <property type="entry name" value="HD_5"/>
    <property type="match status" value="1"/>
</dbReference>
<dbReference type="PANTHER" id="PTHR43155">
    <property type="entry name" value="CYCLIC DI-GMP PHOSPHODIESTERASE PA4108-RELATED"/>
    <property type="match status" value="1"/>
</dbReference>
<name>A0A1J5R695_9ZZZZ</name>
<feature type="domain" description="HD-GYP" evidence="2">
    <location>
        <begin position="124"/>
        <end position="314"/>
    </location>
</feature>
<organism evidence="3">
    <name type="scientific">mine drainage metagenome</name>
    <dbReference type="NCBI Taxonomy" id="410659"/>
    <lineage>
        <taxon>unclassified sequences</taxon>
        <taxon>metagenomes</taxon>
        <taxon>ecological metagenomes</taxon>
    </lineage>
</organism>
<dbReference type="GO" id="GO:0071111">
    <property type="term" value="F:cyclic-guanylate-specific phosphodiesterase activity"/>
    <property type="evidence" value="ECO:0007669"/>
    <property type="project" value="UniProtKB-EC"/>
</dbReference>
<reference evidence="3" key="1">
    <citation type="submission" date="2016-10" db="EMBL/GenBank/DDBJ databases">
        <title>Sequence of Gallionella enrichment culture.</title>
        <authorList>
            <person name="Poehlein A."/>
            <person name="Muehling M."/>
            <person name="Daniel R."/>
        </authorList>
    </citation>
    <scope>NUCLEOTIDE SEQUENCE</scope>
</reference>
<dbReference type="InterPro" id="IPR037522">
    <property type="entry name" value="HD_GYP_dom"/>
</dbReference>
<dbReference type="AlphaFoldDB" id="A0A1J5R695"/>
<sequence>MPNSPHPEAAQLEQQARKAFEEDPHYLTSVTQMADLKQVVTREAVFAANGIKLIDKGIAIGSGLRERLLKHVLLKPIDQSLEVKGGVDAEALAQDAASLVAKEPFLQRLLGAGEASQACQRALSGMALPEQLGFKLTVMREQLPWLYRHVLTVALLGHFLAQRLQLSPQQCHTALLAGLMHDLGELHTDPALLDRRHRMSHEELHYVDVHPISGYLIAREILGAQSEVATAILHHHEKLDGSGYPHCLRGQAIGQLARIIALADTCASIIIRFRGSERLRVLMRLNRQKLDPVLIALLHGELDRIDDADPAESPGIVQVQAATQLLQRWTELSATWQGRQPQELNFLFERFATLRFMLVQFGLNPDDLQSMQALIGEPELAGELGAAFDEVRWQIADLGREIQRRCEAIGQILSGADNALIEACLSEIQIYLLMTAPQERAPESERRRKGAA</sequence>
<dbReference type="InterPro" id="IPR003607">
    <property type="entry name" value="HD/PDEase_dom"/>
</dbReference>
<dbReference type="Gene3D" id="1.10.3210.10">
    <property type="entry name" value="Hypothetical protein af1432"/>
    <property type="match status" value="1"/>
</dbReference>